<keyword evidence="4" id="KW-1185">Reference proteome</keyword>
<dbReference type="AlphaFoldDB" id="A0A5M6DAI6"/>
<evidence type="ECO:0000313" key="4">
    <source>
        <dbReference type="Proteomes" id="UP000324479"/>
    </source>
</evidence>
<keyword evidence="2" id="KW-0812">Transmembrane</keyword>
<accession>A0A5M6DAI6</accession>
<evidence type="ECO:0000256" key="2">
    <source>
        <dbReference type="SAM" id="Phobius"/>
    </source>
</evidence>
<dbReference type="EMBL" id="VWOX01000004">
    <property type="protein sequence ID" value="KAA5544568.1"/>
    <property type="molecule type" value="Genomic_DNA"/>
</dbReference>
<comment type="caution">
    <text evidence="3">The sequence shown here is derived from an EMBL/GenBank/DDBJ whole genome shotgun (WGS) entry which is preliminary data.</text>
</comment>
<protein>
    <recommendedName>
        <fullName evidence="5">Prepilin-type N-terminal cleavage/methylation domain-containing protein</fullName>
    </recommendedName>
</protein>
<feature type="transmembrane region" description="Helical" evidence="2">
    <location>
        <begin position="25"/>
        <end position="49"/>
    </location>
</feature>
<gene>
    <name evidence="3" type="ORF">FYK55_09625</name>
</gene>
<keyword evidence="2" id="KW-1133">Transmembrane helix</keyword>
<dbReference type="RefSeq" id="WP_150076180.1">
    <property type="nucleotide sequence ID" value="NZ_VWOX01000004.1"/>
</dbReference>
<feature type="region of interest" description="Disordered" evidence="1">
    <location>
        <begin position="140"/>
        <end position="161"/>
    </location>
</feature>
<name>A0A5M6DAI6_9BACT</name>
<sequence length="161" mass="17486">MSPAHESISSESPAFARRRDDRRGVAILECVVAALMVMAMLSITAPLVIRTGRLWKQTRNVQLALDELGAQLDALIAMAPDQRQSELDQLDVSSATRNVLGDATLRGSIVHDEDGKRLSLSIDWPRIGDPPPLTLVAWIDPLPPEANSNDPAASPEEDSDQ</sequence>
<keyword evidence="2" id="KW-0472">Membrane</keyword>
<dbReference type="Proteomes" id="UP000324479">
    <property type="component" value="Unassembled WGS sequence"/>
</dbReference>
<proteinExistence type="predicted"/>
<evidence type="ECO:0000313" key="3">
    <source>
        <dbReference type="EMBL" id="KAA5544568.1"/>
    </source>
</evidence>
<reference evidence="3 4" key="1">
    <citation type="submission" date="2019-08" db="EMBL/GenBank/DDBJ databases">
        <authorList>
            <person name="Dhanesh K."/>
            <person name="Kumar G."/>
            <person name="Sasikala C."/>
            <person name="Venkata Ramana C."/>
        </authorList>
    </citation>
    <scope>NUCLEOTIDE SEQUENCE [LARGE SCALE GENOMIC DNA]</scope>
    <source>
        <strain evidence="3 4">JC645</strain>
    </source>
</reference>
<evidence type="ECO:0008006" key="5">
    <source>
        <dbReference type="Google" id="ProtNLM"/>
    </source>
</evidence>
<organism evidence="3 4">
    <name type="scientific">Roseiconus nitratireducens</name>
    <dbReference type="NCBI Taxonomy" id="2605748"/>
    <lineage>
        <taxon>Bacteria</taxon>
        <taxon>Pseudomonadati</taxon>
        <taxon>Planctomycetota</taxon>
        <taxon>Planctomycetia</taxon>
        <taxon>Pirellulales</taxon>
        <taxon>Pirellulaceae</taxon>
        <taxon>Roseiconus</taxon>
    </lineage>
</organism>
<evidence type="ECO:0000256" key="1">
    <source>
        <dbReference type="SAM" id="MobiDB-lite"/>
    </source>
</evidence>